<organism evidence="1 2">
    <name type="scientific">Phyllobacterium bourgognense</name>
    <dbReference type="NCBI Taxonomy" id="314236"/>
    <lineage>
        <taxon>Bacteria</taxon>
        <taxon>Pseudomonadati</taxon>
        <taxon>Pseudomonadota</taxon>
        <taxon>Alphaproteobacteria</taxon>
        <taxon>Hyphomicrobiales</taxon>
        <taxon>Phyllobacteriaceae</taxon>
        <taxon>Phyllobacterium</taxon>
    </lineage>
</organism>
<name>A0A368Z681_9HYPH</name>
<dbReference type="Proteomes" id="UP000253324">
    <property type="component" value="Unassembled WGS sequence"/>
</dbReference>
<sequence>MHTIPDVLAHGRAWNHRVDVEWLCCAAHIEVMTSVLLIQCISMSIRFYLKSLRSRGVA</sequence>
<dbReference type="EMBL" id="QPJM01000001">
    <property type="protein sequence ID" value="RCW87923.1"/>
    <property type="molecule type" value="Genomic_DNA"/>
</dbReference>
<evidence type="ECO:0000313" key="2">
    <source>
        <dbReference type="Proteomes" id="UP000253324"/>
    </source>
</evidence>
<proteinExistence type="predicted"/>
<dbReference type="AlphaFoldDB" id="A0A368Z681"/>
<accession>A0A368Z681</accession>
<comment type="caution">
    <text evidence="1">The sequence shown here is derived from an EMBL/GenBank/DDBJ whole genome shotgun (WGS) entry which is preliminary data.</text>
</comment>
<gene>
    <name evidence="1" type="ORF">C7476_101692</name>
</gene>
<protein>
    <submittedName>
        <fullName evidence="1">Uncharacterized protein</fullName>
    </submittedName>
</protein>
<reference evidence="1 2" key="1">
    <citation type="submission" date="2018-07" db="EMBL/GenBank/DDBJ databases">
        <title>Genomic Encyclopedia of Type Strains, Phase III (KMG-III): the genomes of soil and plant-associated and newly described type strains.</title>
        <authorList>
            <person name="Whitman W."/>
        </authorList>
    </citation>
    <scope>NUCLEOTIDE SEQUENCE [LARGE SCALE GENOMIC DNA]</scope>
    <source>
        <strain evidence="1 2">31-25a</strain>
    </source>
</reference>
<evidence type="ECO:0000313" key="1">
    <source>
        <dbReference type="EMBL" id="RCW87923.1"/>
    </source>
</evidence>
<keyword evidence="2" id="KW-1185">Reference proteome</keyword>